<sequence length="308" mass="34428">MSSPVDEKSTLVNSNVLTINRPNPSRTQSNQSVLSTIEDVDSTHSLSPSHTRHEKSALTQETSPFSPFYNPNPTRYSLEAQKSSSKQNIAIYDTDVEAYLTPQQTTKSGLLSKAKTGATQECTVWPGQQQMKRKKKAMKHDRISAGVCGCMAGFDRKTRIWIKVLIALVVVALAVGVGVGISRALGGTNEWMDWDKSCDESLDRTATHPLPIHLRPTTHTYLASNPQHLVRSQSSIDHPISHHIVLYIPYLRCCFSSTSSFWAFAEPLLSYFLISFLAQGEISTKHQYFFLFSAFCFPLRHTAYEIAK</sequence>
<dbReference type="VEuPathDB" id="FungiDB:MFRU_002g02620"/>
<feature type="region of interest" description="Disordered" evidence="1">
    <location>
        <begin position="39"/>
        <end position="74"/>
    </location>
</feature>
<proteinExistence type="predicted"/>
<keyword evidence="2" id="KW-1133">Transmembrane helix</keyword>
<name>A0A5M9K3Y5_MONFR</name>
<gene>
    <name evidence="3" type="ORF">EYC84_004361</name>
</gene>
<feature type="compositionally biased region" description="Polar residues" evidence="1">
    <location>
        <begin position="57"/>
        <end position="74"/>
    </location>
</feature>
<dbReference type="Proteomes" id="UP000322873">
    <property type="component" value="Unassembled WGS sequence"/>
</dbReference>
<accession>A0A5M9K3Y5</accession>
<evidence type="ECO:0000313" key="3">
    <source>
        <dbReference type="EMBL" id="KAA8575159.1"/>
    </source>
</evidence>
<reference evidence="3 4" key="1">
    <citation type="submission" date="2019-06" db="EMBL/GenBank/DDBJ databases">
        <title>Genome Sequence of the Brown Rot Fungal Pathogen Monilinia fructicola.</title>
        <authorList>
            <person name="De Miccolis Angelini R.M."/>
            <person name="Landi L."/>
            <person name="Abate D."/>
            <person name="Pollastro S."/>
            <person name="Romanazzi G."/>
            <person name="Faretra F."/>
        </authorList>
    </citation>
    <scope>NUCLEOTIDE SEQUENCE [LARGE SCALE GENOMIC DNA]</scope>
    <source>
        <strain evidence="3 4">Mfrc123</strain>
    </source>
</reference>
<comment type="caution">
    <text evidence="3">The sequence shown here is derived from an EMBL/GenBank/DDBJ whole genome shotgun (WGS) entry which is preliminary data.</text>
</comment>
<keyword evidence="2" id="KW-0812">Transmembrane</keyword>
<keyword evidence="2" id="KW-0472">Membrane</keyword>
<evidence type="ECO:0000313" key="4">
    <source>
        <dbReference type="Proteomes" id="UP000322873"/>
    </source>
</evidence>
<feature type="transmembrane region" description="Helical" evidence="2">
    <location>
        <begin position="160"/>
        <end position="185"/>
    </location>
</feature>
<organism evidence="3 4">
    <name type="scientific">Monilinia fructicola</name>
    <name type="common">Brown rot fungus</name>
    <name type="synonym">Ciboria fructicola</name>
    <dbReference type="NCBI Taxonomy" id="38448"/>
    <lineage>
        <taxon>Eukaryota</taxon>
        <taxon>Fungi</taxon>
        <taxon>Dikarya</taxon>
        <taxon>Ascomycota</taxon>
        <taxon>Pezizomycotina</taxon>
        <taxon>Leotiomycetes</taxon>
        <taxon>Helotiales</taxon>
        <taxon>Sclerotiniaceae</taxon>
        <taxon>Monilinia</taxon>
    </lineage>
</organism>
<evidence type="ECO:0000256" key="1">
    <source>
        <dbReference type="SAM" id="MobiDB-lite"/>
    </source>
</evidence>
<dbReference type="AlphaFoldDB" id="A0A5M9K3Y5"/>
<protein>
    <submittedName>
        <fullName evidence="3">Uncharacterized protein</fullName>
    </submittedName>
</protein>
<evidence type="ECO:0000256" key="2">
    <source>
        <dbReference type="SAM" id="Phobius"/>
    </source>
</evidence>
<dbReference type="EMBL" id="VICG01000002">
    <property type="protein sequence ID" value="KAA8575159.1"/>
    <property type="molecule type" value="Genomic_DNA"/>
</dbReference>
<keyword evidence="4" id="KW-1185">Reference proteome</keyword>